<dbReference type="UniPathway" id="UPA00109">
    <property type="reaction ID" value="UER00186"/>
</dbReference>
<dbReference type="EMBL" id="FOHS01000004">
    <property type="protein sequence ID" value="SET89502.1"/>
    <property type="molecule type" value="Genomic_DNA"/>
</dbReference>
<evidence type="ECO:0000256" key="13">
    <source>
        <dbReference type="PIRSR" id="PIRSR001492-3"/>
    </source>
</evidence>
<evidence type="ECO:0000256" key="8">
    <source>
        <dbReference type="ARBA" id="ARBA00023235"/>
    </source>
</evidence>
<dbReference type="STRING" id="82805.SAMN04487998_3043"/>
<dbReference type="InterPro" id="IPR017850">
    <property type="entry name" value="Alkaline_phosphatase_core_sf"/>
</dbReference>
<name>A0A1I0HZ51_9BACT</name>
<dbReference type="GO" id="GO:0005829">
    <property type="term" value="C:cytosol"/>
    <property type="evidence" value="ECO:0007669"/>
    <property type="project" value="TreeGrafter"/>
</dbReference>
<organism evidence="16 17">
    <name type="scientific">Hymenobacter actinosclerus</name>
    <dbReference type="NCBI Taxonomy" id="82805"/>
    <lineage>
        <taxon>Bacteria</taxon>
        <taxon>Pseudomonadati</taxon>
        <taxon>Bacteroidota</taxon>
        <taxon>Cytophagia</taxon>
        <taxon>Cytophagales</taxon>
        <taxon>Hymenobacteraceae</taxon>
        <taxon>Hymenobacter</taxon>
    </lineage>
</organism>
<evidence type="ECO:0000256" key="5">
    <source>
        <dbReference type="ARBA" id="ARBA00022723"/>
    </source>
</evidence>
<evidence type="ECO:0000256" key="3">
    <source>
        <dbReference type="ARBA" id="ARBA00004798"/>
    </source>
</evidence>
<feature type="binding site" evidence="9 13">
    <location>
        <position position="61"/>
    </location>
    <ligand>
        <name>Mn(2+)</name>
        <dbReference type="ChEBI" id="CHEBI:29035"/>
        <label>2</label>
    </ligand>
</feature>
<evidence type="ECO:0000256" key="7">
    <source>
        <dbReference type="ARBA" id="ARBA00023211"/>
    </source>
</evidence>
<comment type="cofactor">
    <cofactor evidence="9">
        <name>Mn(2+)</name>
        <dbReference type="ChEBI" id="CHEBI:29035"/>
    </cofactor>
    <text evidence="9">Binds 2 manganese ions per subunit.</text>
</comment>
<dbReference type="Pfam" id="PF06415">
    <property type="entry name" value="iPGM_N"/>
    <property type="match status" value="1"/>
</dbReference>
<dbReference type="PANTHER" id="PTHR31637:SF0">
    <property type="entry name" value="2,3-BISPHOSPHOGLYCERATE-INDEPENDENT PHOSPHOGLYCERATE MUTASE"/>
    <property type="match status" value="1"/>
</dbReference>
<feature type="binding site" evidence="9 12">
    <location>
        <position position="184"/>
    </location>
    <ligand>
        <name>substrate</name>
    </ligand>
</feature>
<feature type="binding site" evidence="9 13">
    <location>
        <position position="459"/>
    </location>
    <ligand>
        <name>Mn(2+)</name>
        <dbReference type="ChEBI" id="CHEBI:29035"/>
        <label>1</label>
    </ligand>
</feature>
<feature type="binding site" evidence="9 13">
    <location>
        <position position="400"/>
    </location>
    <ligand>
        <name>Mn(2+)</name>
        <dbReference type="ChEBI" id="CHEBI:29035"/>
        <label>1</label>
    </ligand>
</feature>
<evidence type="ECO:0000313" key="16">
    <source>
        <dbReference type="EMBL" id="SET89502.1"/>
    </source>
</evidence>
<feature type="binding site" evidence="9 12">
    <location>
        <position position="190"/>
    </location>
    <ligand>
        <name>substrate</name>
    </ligand>
</feature>
<feature type="binding site" evidence="9 13">
    <location>
        <position position="441"/>
    </location>
    <ligand>
        <name>Mn(2+)</name>
        <dbReference type="ChEBI" id="CHEBI:29035"/>
        <label>2</label>
    </ligand>
</feature>
<feature type="binding site" evidence="9 12">
    <location>
        <position position="333"/>
    </location>
    <ligand>
        <name>substrate</name>
    </ligand>
</feature>
<dbReference type="InterPro" id="IPR006124">
    <property type="entry name" value="Metalloenzyme"/>
</dbReference>
<dbReference type="GO" id="GO:0030145">
    <property type="term" value="F:manganese ion binding"/>
    <property type="evidence" value="ECO:0007669"/>
    <property type="project" value="UniProtKB-UniRule"/>
</dbReference>
<dbReference type="PIRSF" id="PIRSF001492">
    <property type="entry name" value="IPGAM"/>
    <property type="match status" value="1"/>
</dbReference>
<proteinExistence type="inferred from homology"/>
<dbReference type="NCBIfam" id="TIGR01307">
    <property type="entry name" value="pgm_bpd_ind"/>
    <property type="match status" value="1"/>
</dbReference>
<feature type="domain" description="Metalloenzyme" evidence="14">
    <location>
        <begin position="3"/>
        <end position="496"/>
    </location>
</feature>
<dbReference type="SUPFAM" id="SSF53649">
    <property type="entry name" value="Alkaline phosphatase-like"/>
    <property type="match status" value="1"/>
</dbReference>
<dbReference type="InterPro" id="IPR011258">
    <property type="entry name" value="BPG-indep_PGM_N"/>
</dbReference>
<keyword evidence="6 9" id="KW-0324">Glycolysis</keyword>
<evidence type="ECO:0000256" key="1">
    <source>
        <dbReference type="ARBA" id="ARBA00000370"/>
    </source>
</evidence>
<dbReference type="Proteomes" id="UP000198697">
    <property type="component" value="Unassembled WGS sequence"/>
</dbReference>
<gene>
    <name evidence="9" type="primary">gpmI</name>
    <name evidence="16" type="ORF">SAMN04487998_3043</name>
</gene>
<dbReference type="EC" id="5.4.2.12" evidence="9 10"/>
<evidence type="ECO:0000256" key="9">
    <source>
        <dbReference type="HAMAP-Rule" id="MF_01038"/>
    </source>
</evidence>
<comment type="similarity">
    <text evidence="4 9">Belongs to the BPG-independent phosphoglycerate mutase family.</text>
</comment>
<dbReference type="GO" id="GO:0006096">
    <property type="term" value="P:glycolytic process"/>
    <property type="evidence" value="ECO:0007669"/>
    <property type="project" value="UniProtKB-UniRule"/>
</dbReference>
<comment type="subunit">
    <text evidence="9">Monomer.</text>
</comment>
<protein>
    <recommendedName>
        <fullName evidence="9 10">2,3-bisphosphoglycerate-independent phosphoglycerate mutase</fullName>
        <shortName evidence="9">BPG-independent PGAM</shortName>
        <shortName evidence="9">Phosphoglyceromutase</shortName>
        <shortName evidence="9">iPGM</shortName>
        <ecNumber evidence="9 10">5.4.2.12</ecNumber>
    </recommendedName>
</protein>
<comment type="catalytic activity">
    <reaction evidence="1 9">
        <text>(2R)-2-phosphoglycerate = (2R)-3-phosphoglycerate</text>
        <dbReference type="Rhea" id="RHEA:15901"/>
        <dbReference type="ChEBI" id="CHEBI:58272"/>
        <dbReference type="ChEBI" id="CHEBI:58289"/>
        <dbReference type="EC" id="5.4.2.12"/>
    </reaction>
</comment>
<dbReference type="Gene3D" id="3.40.720.10">
    <property type="entry name" value="Alkaline Phosphatase, subunit A"/>
    <property type="match status" value="1"/>
</dbReference>
<evidence type="ECO:0000256" key="2">
    <source>
        <dbReference type="ARBA" id="ARBA00002315"/>
    </source>
</evidence>
<feature type="binding site" evidence="9 13">
    <location>
        <position position="442"/>
    </location>
    <ligand>
        <name>Mn(2+)</name>
        <dbReference type="ChEBI" id="CHEBI:29035"/>
        <label>2</label>
    </ligand>
</feature>
<feature type="binding site" evidence="9 12">
    <location>
        <position position="122"/>
    </location>
    <ligand>
        <name>substrate</name>
    </ligand>
</feature>
<dbReference type="OrthoDB" id="9800863at2"/>
<evidence type="ECO:0000313" key="17">
    <source>
        <dbReference type="Proteomes" id="UP000198697"/>
    </source>
</evidence>
<evidence type="ECO:0000256" key="12">
    <source>
        <dbReference type="PIRSR" id="PIRSR001492-2"/>
    </source>
</evidence>
<dbReference type="GO" id="GO:0004619">
    <property type="term" value="F:phosphoglycerate mutase activity"/>
    <property type="evidence" value="ECO:0007669"/>
    <property type="project" value="UniProtKB-UniRule"/>
</dbReference>
<evidence type="ECO:0000259" key="15">
    <source>
        <dbReference type="Pfam" id="PF06415"/>
    </source>
</evidence>
<keyword evidence="7 9" id="KW-0464">Manganese</keyword>
<feature type="domain" description="BPG-independent PGAM N-terminal" evidence="15">
    <location>
        <begin position="81"/>
        <end position="295"/>
    </location>
</feature>
<dbReference type="AlphaFoldDB" id="A0A1I0HZ51"/>
<dbReference type="SUPFAM" id="SSF64158">
    <property type="entry name" value="2,3-Bisphosphoglycerate-independent phosphoglycerate mutase, substrate-binding domain"/>
    <property type="match status" value="1"/>
</dbReference>
<dbReference type="PANTHER" id="PTHR31637">
    <property type="entry name" value="2,3-BISPHOSPHOGLYCERATE-INDEPENDENT PHOSPHOGLYCERATE MUTASE"/>
    <property type="match status" value="1"/>
</dbReference>
<dbReference type="InterPro" id="IPR036646">
    <property type="entry name" value="PGAM_B_sf"/>
</dbReference>
<keyword evidence="17" id="KW-1185">Reference proteome</keyword>
<dbReference type="RefSeq" id="WP_092773052.1">
    <property type="nucleotide sequence ID" value="NZ_FOHS01000004.1"/>
</dbReference>
<evidence type="ECO:0000256" key="11">
    <source>
        <dbReference type="PIRSR" id="PIRSR001492-1"/>
    </source>
</evidence>
<dbReference type="GO" id="GO:0006007">
    <property type="term" value="P:glucose catabolic process"/>
    <property type="evidence" value="ECO:0007669"/>
    <property type="project" value="InterPro"/>
</dbReference>
<evidence type="ECO:0000256" key="6">
    <source>
        <dbReference type="ARBA" id="ARBA00023152"/>
    </source>
</evidence>
<dbReference type="CDD" id="cd16010">
    <property type="entry name" value="iPGM"/>
    <property type="match status" value="1"/>
</dbReference>
<feature type="binding site" evidence="9 12">
    <location>
        <begin position="152"/>
        <end position="153"/>
    </location>
    <ligand>
        <name>substrate</name>
    </ligand>
</feature>
<comment type="pathway">
    <text evidence="3 9">Carbohydrate degradation; glycolysis; pyruvate from D-glyceraldehyde 3-phosphate: step 3/5.</text>
</comment>
<feature type="binding site" evidence="9 13">
    <location>
        <position position="404"/>
    </location>
    <ligand>
        <name>Mn(2+)</name>
        <dbReference type="ChEBI" id="CHEBI:29035"/>
        <label>1</label>
    </ligand>
</feature>
<evidence type="ECO:0000256" key="10">
    <source>
        <dbReference type="NCBIfam" id="TIGR01307"/>
    </source>
</evidence>
<dbReference type="Pfam" id="PF01676">
    <property type="entry name" value="Metalloenzyme"/>
    <property type="match status" value="1"/>
</dbReference>
<feature type="active site" description="Phosphoserine intermediate" evidence="9 11">
    <location>
        <position position="61"/>
    </location>
</feature>
<dbReference type="FunFam" id="3.40.1450.10:FF:000002">
    <property type="entry name" value="2,3-bisphosphoglycerate-independent phosphoglycerate mutase"/>
    <property type="match status" value="1"/>
</dbReference>
<keyword evidence="8 9" id="KW-0413">Isomerase</keyword>
<sequence length="516" mass="56398">MDKQVLLVILDGWGLAQNKEVSAIDQARTPFVDSLFARFPHSKLQASGEAVGLPDGQMGNSEVGHMNIGAGRVVYQDLVRINKAVRERKLAAVPALQQAFEYARQNRKPVHLMGLLSDGGVHSHIDHLKALCSIAHDQDVHNVFIHAFTDGRDTDPKGGVSYVNDLEQHLQRGASGKIASVVGRYYAMDRDNRWERVKVAYDVLVNGIGTPSQNLIQSMLDSYKEGATDEFMKPIVKVDADGTPLATIQEGDVVICFNFRTDRGREITQALTQQDFHAFQMHRLNLHYLTMTNYDATFTGVIPIFEKDNLEHTLGQVLAEHGKKQIRIAETEKYPHVTFFFSGGQEVEFPGESRIMRNSPKVATYDLQPEMSAYELRDALVPELLAKSADFVVLNFANTDMVGHTGIFAAAVKAAEAADECTKGVVEAALAADYACLIIADHGNADMMVNPDGTPNTAHTTNLVPCILASNDYHGPLADGKLGDIAPTVLELMGLPQPAAMTGQSLLQPQTPTPNA</sequence>
<feature type="binding site" evidence="9 13">
    <location>
        <position position="11"/>
    </location>
    <ligand>
        <name>Mn(2+)</name>
        <dbReference type="ChEBI" id="CHEBI:29035"/>
        <label>2</label>
    </ligand>
</feature>
<reference evidence="17" key="1">
    <citation type="submission" date="2016-10" db="EMBL/GenBank/DDBJ databases">
        <authorList>
            <person name="Varghese N."/>
            <person name="Submissions S."/>
        </authorList>
    </citation>
    <scope>NUCLEOTIDE SEQUENCE [LARGE SCALE GENOMIC DNA]</scope>
    <source>
        <strain evidence="17">DSM 15310</strain>
    </source>
</reference>
<evidence type="ECO:0000256" key="4">
    <source>
        <dbReference type="ARBA" id="ARBA00008819"/>
    </source>
</evidence>
<dbReference type="InterPro" id="IPR005995">
    <property type="entry name" value="Pgm_bpd_ind"/>
</dbReference>
<accession>A0A1I0HZ51</accession>
<dbReference type="HAMAP" id="MF_01038">
    <property type="entry name" value="GpmI"/>
    <property type="match status" value="1"/>
</dbReference>
<evidence type="ECO:0000259" key="14">
    <source>
        <dbReference type="Pfam" id="PF01676"/>
    </source>
</evidence>
<dbReference type="Gene3D" id="3.40.1450.10">
    <property type="entry name" value="BPG-independent phosphoglycerate mutase, domain B"/>
    <property type="match status" value="1"/>
</dbReference>
<feature type="binding site" evidence="9 12">
    <location>
        <begin position="260"/>
        <end position="263"/>
    </location>
    <ligand>
        <name>substrate</name>
    </ligand>
</feature>
<comment type="function">
    <text evidence="2 9">Catalyzes the interconversion of 2-phosphoglycerate and 3-phosphoglycerate.</text>
</comment>
<keyword evidence="5 9" id="KW-0479">Metal-binding</keyword>